<feature type="compositionally biased region" description="Low complexity" evidence="10">
    <location>
        <begin position="6562"/>
        <end position="6579"/>
    </location>
</feature>
<feature type="domain" description="ZU5" evidence="12">
    <location>
        <begin position="1096"/>
        <end position="1243"/>
    </location>
</feature>
<feature type="domain" description="ZU5" evidence="12">
    <location>
        <begin position="939"/>
        <end position="1094"/>
    </location>
</feature>
<feature type="repeat" description="ANK" evidence="9">
    <location>
        <begin position="476"/>
        <end position="508"/>
    </location>
</feature>
<dbReference type="Gene3D" id="1.25.40.20">
    <property type="entry name" value="Ankyrin repeat-containing domain"/>
    <property type="match status" value="3"/>
</dbReference>
<feature type="repeat" description="ANK" evidence="9">
    <location>
        <begin position="245"/>
        <end position="277"/>
    </location>
</feature>
<evidence type="ECO:0000256" key="7">
    <source>
        <dbReference type="ARBA" id="ARBA00023136"/>
    </source>
</evidence>
<feature type="region of interest" description="Disordered" evidence="10">
    <location>
        <begin position="5003"/>
        <end position="5172"/>
    </location>
</feature>
<dbReference type="Pfam" id="PF00791">
    <property type="entry name" value="ZU5"/>
    <property type="match status" value="1"/>
</dbReference>
<feature type="compositionally biased region" description="Polar residues" evidence="10">
    <location>
        <begin position="5113"/>
        <end position="5122"/>
    </location>
</feature>
<feature type="region of interest" description="Disordered" evidence="10">
    <location>
        <begin position="6126"/>
        <end position="6154"/>
    </location>
</feature>
<dbReference type="SMART" id="SM00248">
    <property type="entry name" value="ANK"/>
    <property type="match status" value="24"/>
</dbReference>
<dbReference type="SMART" id="SM00218">
    <property type="entry name" value="ZU5"/>
    <property type="match status" value="1"/>
</dbReference>
<feature type="compositionally biased region" description="Acidic residues" evidence="10">
    <location>
        <begin position="2575"/>
        <end position="2584"/>
    </location>
</feature>
<dbReference type="SMART" id="SM00005">
    <property type="entry name" value="DEATH"/>
    <property type="match status" value="1"/>
</dbReference>
<feature type="repeat" description="ANK" evidence="9">
    <location>
        <begin position="608"/>
        <end position="640"/>
    </location>
</feature>
<dbReference type="Pfam" id="PF13857">
    <property type="entry name" value="Ank_5"/>
    <property type="match status" value="1"/>
</dbReference>
<feature type="region of interest" description="Disordered" evidence="10">
    <location>
        <begin position="6487"/>
        <end position="6588"/>
    </location>
</feature>
<proteinExistence type="predicted"/>
<feature type="region of interest" description="Disordered" evidence="10">
    <location>
        <begin position="4093"/>
        <end position="4197"/>
    </location>
</feature>
<dbReference type="InterPro" id="IPR040745">
    <property type="entry name" value="Ankyrin_UPA"/>
</dbReference>
<feature type="repeat" description="ANK" evidence="9">
    <location>
        <begin position="377"/>
        <end position="409"/>
    </location>
</feature>
<dbReference type="InterPro" id="IPR036770">
    <property type="entry name" value="Ankyrin_rpt-contain_sf"/>
</dbReference>
<feature type="region of interest" description="Disordered" evidence="10">
    <location>
        <begin position="5515"/>
        <end position="5635"/>
    </location>
</feature>
<feature type="repeat" description="ANK" evidence="9">
    <location>
        <begin position="278"/>
        <end position="310"/>
    </location>
</feature>
<feature type="compositionally biased region" description="Basic and acidic residues" evidence="10">
    <location>
        <begin position="4978"/>
        <end position="4991"/>
    </location>
</feature>
<feature type="repeat" description="ANK" evidence="9">
    <location>
        <begin position="212"/>
        <end position="244"/>
    </location>
</feature>
<feature type="compositionally biased region" description="Basic and acidic residues" evidence="10">
    <location>
        <begin position="1641"/>
        <end position="1655"/>
    </location>
</feature>
<dbReference type="InterPro" id="IPR051165">
    <property type="entry name" value="Multifunctional_ANK_Repeat"/>
</dbReference>
<feature type="repeat" description="ANK" evidence="9">
    <location>
        <begin position="542"/>
        <end position="574"/>
    </location>
</feature>
<feature type="region of interest" description="Disordered" evidence="10">
    <location>
        <begin position="1759"/>
        <end position="1845"/>
    </location>
</feature>
<evidence type="ECO:0000256" key="3">
    <source>
        <dbReference type="ARBA" id="ARBA00022490"/>
    </source>
</evidence>
<dbReference type="FunFam" id="2.60.220.30:FF:000001">
    <property type="entry name" value="Ankyrin-3 isoform 2"/>
    <property type="match status" value="1"/>
</dbReference>
<feature type="compositionally biased region" description="Basic and acidic residues" evidence="10">
    <location>
        <begin position="1600"/>
        <end position="1613"/>
    </location>
</feature>
<evidence type="ECO:0000313" key="14">
    <source>
        <dbReference type="Proteomes" id="UP001152759"/>
    </source>
</evidence>
<feature type="compositionally biased region" description="Polar residues" evidence="10">
    <location>
        <begin position="4860"/>
        <end position="4872"/>
    </location>
</feature>
<dbReference type="PANTHER" id="PTHR24123">
    <property type="entry name" value="ANKYRIN REPEAT-CONTAINING"/>
    <property type="match status" value="1"/>
</dbReference>
<feature type="repeat" description="ANK" evidence="9">
    <location>
        <begin position="674"/>
        <end position="706"/>
    </location>
</feature>
<feature type="repeat" description="ANK" evidence="9">
    <location>
        <begin position="344"/>
        <end position="376"/>
    </location>
</feature>
<feature type="compositionally biased region" description="Acidic residues" evidence="10">
    <location>
        <begin position="3879"/>
        <end position="3892"/>
    </location>
</feature>
<dbReference type="PROSITE" id="PS50088">
    <property type="entry name" value="ANK_REPEAT"/>
    <property type="match status" value="21"/>
</dbReference>
<feature type="compositionally biased region" description="Basic and acidic residues" evidence="10">
    <location>
        <begin position="1666"/>
        <end position="1679"/>
    </location>
</feature>
<keyword evidence="7" id="KW-0472">Membrane</keyword>
<feature type="compositionally biased region" description="Basic and acidic residues" evidence="10">
    <location>
        <begin position="4549"/>
        <end position="4586"/>
    </location>
</feature>
<dbReference type="Gene3D" id="1.10.533.10">
    <property type="entry name" value="Death Domain, Fas"/>
    <property type="match status" value="1"/>
</dbReference>
<keyword evidence="4" id="KW-0597">Phosphoprotein</keyword>
<dbReference type="PROSITE" id="PS50297">
    <property type="entry name" value="ANK_REP_REGION"/>
    <property type="match status" value="20"/>
</dbReference>
<feature type="region of interest" description="Disordered" evidence="10">
    <location>
        <begin position="5883"/>
        <end position="5903"/>
    </location>
</feature>
<feature type="compositionally biased region" description="Acidic residues" evidence="10">
    <location>
        <begin position="5027"/>
        <end position="5045"/>
    </location>
</feature>
<dbReference type="PROSITE" id="PS51145">
    <property type="entry name" value="ZU5"/>
    <property type="match status" value="2"/>
</dbReference>
<organism evidence="13 14">
    <name type="scientific">Bemisia tabaci</name>
    <name type="common">Sweetpotato whitefly</name>
    <name type="synonym">Aleurodes tabaci</name>
    <dbReference type="NCBI Taxonomy" id="7038"/>
    <lineage>
        <taxon>Eukaryota</taxon>
        <taxon>Metazoa</taxon>
        <taxon>Ecdysozoa</taxon>
        <taxon>Arthropoda</taxon>
        <taxon>Hexapoda</taxon>
        <taxon>Insecta</taxon>
        <taxon>Pterygota</taxon>
        <taxon>Neoptera</taxon>
        <taxon>Paraneoptera</taxon>
        <taxon>Hemiptera</taxon>
        <taxon>Sternorrhyncha</taxon>
        <taxon>Aleyrodoidea</taxon>
        <taxon>Aleyrodidae</taxon>
        <taxon>Aleyrodinae</taxon>
        <taxon>Bemisia</taxon>
    </lineage>
</organism>
<evidence type="ECO:0000256" key="6">
    <source>
        <dbReference type="ARBA" id="ARBA00023043"/>
    </source>
</evidence>
<dbReference type="InterPro" id="IPR000906">
    <property type="entry name" value="ZU5_dom"/>
</dbReference>
<feature type="repeat" description="ANK" evidence="9">
    <location>
        <begin position="117"/>
        <end position="149"/>
    </location>
</feature>
<evidence type="ECO:0000256" key="8">
    <source>
        <dbReference type="ARBA" id="ARBA00023212"/>
    </source>
</evidence>
<sequence>MASIVKKKFPSLSSIGPDGNTSFLRAARGGHLDKVLDHLKNNVDINTANSNGLNALHLASKDGHIHVVEELIKRGANLDAATKKGNTALHIASLAGQEEVVKLLVQHGASVNVQSQNGFTPLYMAAQENHDSVVKFLLANGANQSLATEDGFTPLAVAMQQGHDKVVAVLLENDTRGKVRLPALHIAAKKDDCKAAALLLQNEHNPDVTSKSGFTPLHISAHYGNEAIANLLLSKGANVNYSAKHNITPLHVAAKWGRANMVALLLEKGANIESKTRDGLTPLHCAARSGHEQVVDMLLERGAPISSKTKNGLSPLHMSAQGDFVDAARILLYHRAPVDDVTVDYLTALHVAAHCGNVRVAKLLLDRKADPNARALNGFTPLHIACKKNHIKVVELLLKQGASIEVTTESGLTPLHVASFMGAMNIVIFLLQNGANPDIPTVRGETPLHLAARANQTDIIRILLRNNAQVDARAREQQTPLHIASRLGNVDIVMLLLQHGAQVDSTTKDLYSALHIAAKEGQDEVASILLDNGASLNCTTKKGFTPSHLAAKHGHMKVASLLLQKDAPVDAQGKNGVTPLHVASHYDHQNVALLLLDKGASPHATAKNGHTPIHIAARKNQMDIATTLLEYGAKADVESKAGFTPLHLSSQEGHSDMSSLLIEHHADVNHKAKNGLTPLHLCAQEDKVNVASILIKNGAEVNAITKTGFTPLHVASHFGQLNMVRLLLAHDADPKITTNLGYSPLHQAAQQGHSTIVAILLDNGASPNIVNHQGQTALSIARKLGYISVVEVLKKVTDAPDNQIQITATDEKYKVVSPETMQENFLSDSEDEGGDTFGMSGRQPFAPFAQHIYLPYFQGDILITREDTILNEQPYRYLTVDEMKSLGDDSLPIDVTRDERFDSNLMMAMDDSISPQHSYNQMSAPIDNIDIKHQPNIGFLVSFLVDARGGAMRGCRHSGVRVIVPPRCASMPTRVTCRYLRRDKLSHPPPLMEGEALASRILELGPIGAKFLGPVMLEVPHFGSLRGSEREIVILRSDNGETWREHTIDNCDDIIQEVLSHSFEKEEQTQHDDTTRLTRIVTTEFPHYFAVVSRIRQEVHAIGPEGGMVSSSVVSQVQAVFPEGALTKKIKVGLQSQPIPGELVSKLLGNRVGVSPIVTVEPRRRKFHKPITLTIPVPQAASKGMINQYSGDAPTLRLLCSITGGTTRAQWEDVTGSTPLTFVNDCVSFTTTVSARFWLMDCRNVGDATKMATELYREAIHVPFMAKFVVFVKRIDSLEARLRIFCMTDDKEDKTLEHQEHFTEVAKSRDVEVLEGKSQYIEFAGNLVPVTKSGDQLKLGFRAFRENRLPFMVKVKDPHADPVGRVLFMREPKVAKGEPPQHPACVLNIVLPETIIPETGLSHSVEELNKFSYLQSSDTSRVDLRLSDISNLLGDDWVSLASELGLSNTEINTIKTDHPGSNAQLALAMLRYWFQQHGDQASAKELESSLTRIGRSDIVQQCIPQQESQKTSYQSSHIIKNADYATVKKQKDPIHEADDHDEKKYTAEEKVVEEEETKKSVQERKQEIEKRLSLSKNIDVILDQKPSEKRKSLIASDSQSSDKEKETVEEKRVSVVDPDVANLADELADLTFEQKRLSFEKGASLEKKKSEEKPFDGVQTSFDKGVSLERKISVDKPSEISKPTSEPRISEDKVEQTGGKVSDSIKSESAKIIEAEKQITEQEKSQASTETEEKQLSFQEKRLSFERGLSQTSITPVLKEKTEISVETKEIGPTAEEKRRNSVLFEGVSQGLEKLDTTPDKFSQPPQDLLSPKVVKTPPPSPAEFKDPAWSNSSSQSSQEGKAPDVDGAAQALHLNPSRITFRPSSWSTFVLPILAFLLSFRSSRACRSPSSRALRPCSRPSAVRTHFGTPHSAFGFARTRTVSPFKLAPLVSGTSALKVETWQQSNISLSSIGCISWNLPDIEDKIAPFSSEQTVVLNTVLTEDHCSYDSADQKSQQSLSEERSKKPPSVPLEPGSQMLGATNLELKNLEENKFGEMNLSGMASSQNQKIPVIAITPEDGPKPLPLKYLRIGSTPEPLTDTEDLEASTDQTLKIIRLGMDDAATTDVEDMQDSDDNDAQERNIYKYPKTFSVDDILDPGSFEESISIKSKKNGIKKLLSSFTRSLSEPAYKNKGLQLPVSDAEELTDVDLLDSDCDVNPHYDEDHSVLLNHLMDTDDTHITSEDKFRSLTPSPSVTPEPYFSEGRVKKFTKKSGKSGASHLLSPRSLSPHLSDFTDTEIIYSDNEDGHFDDFLTVDPVGLKKRKNRKRNIYTNSSVYIAEIEPQAQPADYSTDTEDMLLTDREELSPMPARNVLYEEPKTRSPSRHIMKPEALSAEVSDGNTDIEDFFSDTDEDIPHTSHMVPKITKSQDQSSSVPHFQSSQVLPDIENDFEIRFVVIHGEKKPMIVTPEPMNNEGLVHGTQDWATDVEDLSDDEGVPKKVPELGGFLTVNQAAPYDKLTDTEDIDYDGELSRSKTPEPEDGDDILDELLTPVREIHLVKEDESGAPSRIILPLGDANPSGLLSPSEETGGTSEIEEVADSSDEYQPTSYQYQSPEISDIDGGFVESSDIIKSVKKKNRLTVDSQHIDPSTDTEEILLSSGANNGLRKRKTKGKSKSSLNLKVPSVTGSGLTDTEEFVLSDCDSNTILGIPSVSISSPAVATENIPTTDVEDMEASDDEDYERDRSLSVTPDCLSSLNNETVTLFQESDKPFSKETENNFFKIMQDVKRHNFTTPEPQITTHTDTEELQESAPEEEDLKTCVQNCDYNLDLEDGFSTMVHTKHTRSFIIDQNELMHVKGAPPVLRDVNTDVEDVALSEDEALNLISVHDNEKDVCVCIQPAGDKKVCVCVTREDNELSLVWDATKSSNDTSKSKEEAAKNNVVDSPTSDTTGKSDLCGCSMAGDRFSERKFSAERTNTDLLKQQSSDSCFISNIIDNEGKQPKKQNNADEILYEMSAQLSKVLQILKPCQDVTGIFRKSACVYSPSDPFLLEDHSTSVSSANHSTKCSNIDAECDTLDEVIVNLINRVNSYYPQNFISDHRCLNEKVNSSCNEVIRFENLDDYGSHLHLTSFQPNRRTSGQEELERIERTVEDMLAQVQLQEEFLARDEENLSSQRNLPRDNEIFHYFSHHQSSPGEELQLLENKTPSCRTRFFDHSMPRSLKKYETKVGLNSEWKKANPILISHAEIQENRNCPRIRNYSEKTSLKNSEVHEPKLSYSLRPETYLFRSIWYETEQRKYKEHENLYSDSESAASDCRLHKSTFPENAYSSSEAIDFSLSDSSQGDDADLSSFADNNERRYNRIMANRENWNPQQNSQKFTALPTNFEEISKQNNLHLICRSNSFSSSSSLYGRASPTAVDNYYGRYVSFDNINEIPHGLERDENIRFLQQRNNFKSLQVEYFTPSQAAVQTTNNSGYCTWYSEPDLHPENNSSQDMSTPVSSVVMSIDVMENPKSSSQKTKKKLVSGSTVISVDMASASKNLNDSAIESFMENEKSSQPDPLLSSGKSSETCGSRTVENEVQKTVESNQSVPKCSEVMNINSSHQPEKNNVSGSPYNAFAQNGQTQNPLKSAFCISGSTPSNNSSGFLNGNSPISMISKMPILSSDVPSLDVNEASTIPQVEIDSLSSNLVTAIENASSVLSTGGKENEEHDLLSDELMKSSEKSIEECKALVESVIHQKKDSESDETLVNVKSDPHFSPKQNLQSVESEKMNIVESSSNSSSLSSFNTLENADSVNQSHAKVLSALEDVCKLSESPLSSLHDKIQNVAKAASESVFVTRAEEVADLEIKKIPPLHKDMVDEVLVNSFELPVDEQSKDKFIDMLIEQETAKLILSDNESIDDSDESTDNDLESNVKGIAPGLFTKPDTDEQSPFSSDDENASYIIEEPTPKKNVTFKLDFRDCDDNENEGGVEFVEITDEEDEAQDSGGEELSDESKFIPVERKFERMASQTLDEAEKNNPTFDREYQRIVSQLSNEEVDECLLIWDECAFAPGKDRPSKRKQPGEMKNAVQKEVAFDSSNQFELTTNSVLSSQQDLLNDLVQETSDFPSSVYWSFEPSPQTTPRLKKRPMSPSIHPIHKPCSVSESPLGSSYESRSSCEETNRKDPQAVDKHEQLTRAPTISSPSPQVLNLTNLSSNPPKSEQSSELSDSTTDAQTYSVQTTKKFWEKISSSSTSSDDSPVRSEIPAPKPEAVSRAVKPIAKQRTLSVTSSVSIDNSSGSIDVNSTDTSSKVEVLGRDDSSAKPMQPSAGIPSTDNFVNVATTIAESFKESRNTKSIDSETEYIGSHPSEYFAYENPALKIDTTDLSSRFLTERESGIFDKRYSECLNEIPPITIPRKTIHERSASLPCSELSDESIRTRKRIFESQIKKEMVVDQLMTQLEEESSLEYKTISDTEKRVTEVTQEDMINRQIHTHIFRSEINEQIDSSVPEHKQIGLEKTVKETQSLETIEAPDDDAIQVVSSEVVNEIISESMHQVSHLSSYDESNSSTDLPETSLEPLSSNLKSWPKDIGEVHIDKSELESTEKGIEREGPDRRTFDPDKEPVPSITYSLSGKQQTDSSDQSVDTQSESDVTPADSKDKQIWDTIEYDIATSTLIDKQVVCTPEEHVPDTVWEVPIQENEQEVYDQGVPIEAQEHFEGGLTEKMIESSSVNEKEIRSMAEGVIADIESVLSGKNMDFLSSDAAQSKLSEFLESMHESGVDKSVSKDLIESVIAKKHRENMQRMFRTDTNTSSVEITDEDLRSTGVETDLSLQDCKVQGSLETRRISSYEDLSADVFEKSPEDAPQVESSTELEDASGLGEKATQPPFKVKDKESDICTSKPTSASSLESEVLQINKPDKDIIVFTENSEHTPPSTKIIESDAPLDKLIANVPEIPLDLRSTETSNAEKTSGPTVPLDVEISQISAASDQFGPSVHQSSEKGVKSCPNSSGMFEGTKEELSRIESRKKDVEVGEAVFLDACPETMPSLKEHSEETKCSISEPFLPEEIDEPISESSGVDDDQLVALSDPPKKLLKKRSKDIKKTGNRRSGADHDVNSSSSESNYQSCEQTDTKTPSRPLSSDVEALLTGTAGTACSSEYESAMSREISSRSNIGTSSHDYHTAVSSLSSRESMKSLSSESSGNLASVEISSEASETLIASTLELDRDDVMSATTIDEDEFKSQQVFEPYETDIPTHVICGDSSPFKTHKQDTYDDDYDSEGMRYPGGSQRMKRSHEMTFQPEPHAVIPEHSTSDSVTQVATLVSSTEDPIGSLASSSSDMASSRCTVIEMEKKCATGPSSEQWSLNISGSSDQFSLSSESKEEFSLTPTTVGTVTNEAVEPQACSSVTILSSVVSENGIESVGTQITSRHSSSPQPEVRSKIPQPSRFSTGSEDDADSNVGKKVGHRRNESTSISQSRIPVAVRGETQSGIKFTEGLEDVAESDRYTENDRKCISALDRRELEERYEESLHTEADQGFYRDIREGKLLLDDCFPTEDDSRELDSRPHSQISKSDSESGQRLPSSTFSDDRPDSELASLLQQGSSDGAFEDPIERPPTPEPPATPETPDIFDKQSEAERGDDGFALKRDPHSNCYDGDDYPDSPSNASPEVQLEKERVYEFSCSPELESCMSVARDKTPFQHNGDHEEELAEAEAAFHVVPRLTPTVPASLPPTIIEDPAAENYELEEREMQMRKAALRKAERLSVGSIPDITVTQHMAPLDDKEFQYPDLENEIAADSAAASMSSKTSSETTETDQGQEYVVNDDEISCTTGETSAATEEKTAFETECVSKQGSNDVEKQSITESPNSDSFELLEKPDLIDDFVVIEEVAKEANELDTEGKSVHIKKRVVGKVSALKLSENDGDTNKIGKADNEDGDEDPTVFKTQAKMTNMTYYGAGGLPEDLSFPLDESPTDKNSPSSDLDFKDEVEDGKKWLEMQFEGVTSAAAEYGYEGEFSHAPLEDIKEEDVTDLESSKVGSAGSQVSQSFGSLGSDKKSLSSTPEYDVLAGKKYFSKSNEKDNISVSSLQEFEKLEQLMAVEALKRSQGSQDSLDTWSSGSKKPHHSYDNISFTSLKEYEGLELACIEAEIIQKKAKDEEALLSQIEEGHESQASESESCETISAMKGNDSNSEDYEKRMFEIDEIIRQAQSNVEQFAERTESMGRGDSLEEVSRVPELELDKPLVSPIRSQPEIYSGKKFIQQWPDVDDEMAISTDSLDFKPPHLKAKLSDHLTSSTDSLELKSDVMSASTDSIEFQQKQKKMKQSSMTDSLEMESRVCAKVFTETYEDSSGYELDSEDYRYGSRSQTTDSSNTTVICRDVMGSSTDSLEPSSSAGTHATYHYENESLMSSSAGSNTLMSSAENLANSARAGIWFEDGRPYVTEKIEPLEGDEEGYTHTIHRTVEMPPQIHKVTFTGPNAEKALQDYIAKFGPGEDVSETHEVDSEGQLHIKRVVQRRVVLKPEDLQTEPDVDCDSYSKHSEERTESFPATERQSSDDLSDFSSSIKSSVEFHHISSHRHSPSVLDTRGFTNIPYSEGEQAAVESGASGVESEEAASGTQGKTDKSS</sequence>
<feature type="compositionally biased region" description="Polar residues" evidence="10">
    <location>
        <begin position="5998"/>
        <end position="6008"/>
    </location>
</feature>
<feature type="region of interest" description="Disordered" evidence="10">
    <location>
        <begin position="6065"/>
        <end position="6086"/>
    </location>
</feature>
<feature type="domain" description="Death" evidence="11">
    <location>
        <begin position="1422"/>
        <end position="1500"/>
    </location>
</feature>
<feature type="compositionally biased region" description="Basic and acidic residues" evidence="10">
    <location>
        <begin position="5592"/>
        <end position="5613"/>
    </location>
</feature>
<feature type="repeat" description="ANK" evidence="9">
    <location>
        <begin position="311"/>
        <end position="343"/>
    </location>
</feature>
<feature type="compositionally biased region" description="Polar residues" evidence="10">
    <location>
        <begin position="2773"/>
        <end position="2783"/>
    </location>
</feature>
<feature type="compositionally biased region" description="Acidic residues" evidence="10">
    <location>
        <begin position="2710"/>
        <end position="2722"/>
    </location>
</feature>
<feature type="repeat" description="ANK" evidence="9">
    <location>
        <begin position="410"/>
        <end position="442"/>
    </location>
</feature>
<comment type="subcellular location">
    <subcellularLocation>
        <location evidence="1">Cytoplasm</location>
        <location evidence="1">Cytoskeleton</location>
    </subcellularLocation>
    <subcellularLocation>
        <location evidence="2">Membrane</location>
    </subcellularLocation>
</comment>
<dbReference type="FunFam" id="2.60.40.2660:FF:000001">
    <property type="entry name" value="Ankyrin-3 isoform 2"/>
    <property type="match status" value="1"/>
</dbReference>
<feature type="repeat" description="ANK" evidence="9">
    <location>
        <begin position="150"/>
        <end position="173"/>
    </location>
</feature>
<dbReference type="PRINTS" id="PR01415">
    <property type="entry name" value="ANKYRIN"/>
</dbReference>
<feature type="region of interest" description="Disordered" evidence="10">
    <location>
        <begin position="4212"/>
        <end position="4296"/>
    </location>
</feature>
<feature type="compositionally biased region" description="Basic and acidic residues" evidence="10">
    <location>
        <begin position="1759"/>
        <end position="1780"/>
    </location>
</feature>
<feature type="compositionally biased region" description="Polar residues" evidence="10">
    <location>
        <begin position="3565"/>
        <end position="3575"/>
    </location>
</feature>
<dbReference type="InterPro" id="IPR002110">
    <property type="entry name" value="Ankyrin_rpt"/>
</dbReference>
<feature type="compositionally biased region" description="Low complexity" evidence="10">
    <location>
        <begin position="4598"/>
        <end position="4615"/>
    </location>
</feature>
<feature type="compositionally biased region" description="Basic and acidic residues" evidence="10">
    <location>
        <begin position="1703"/>
        <end position="1724"/>
    </location>
</feature>
<evidence type="ECO:0000259" key="12">
    <source>
        <dbReference type="PROSITE" id="PS51145"/>
    </source>
</evidence>
<dbReference type="SUPFAM" id="SSF47986">
    <property type="entry name" value="DEATH domain"/>
    <property type="match status" value="1"/>
</dbReference>
<keyword evidence="5" id="KW-0677">Repeat</keyword>
<feature type="compositionally biased region" description="Polar residues" evidence="10">
    <location>
        <begin position="3546"/>
        <end position="3557"/>
    </location>
</feature>
<dbReference type="Pfam" id="PF00023">
    <property type="entry name" value="Ank"/>
    <property type="match status" value="3"/>
</dbReference>
<gene>
    <name evidence="13" type="ORF">BEMITA_LOCUS6601</name>
</gene>
<feature type="compositionally biased region" description="Polar residues" evidence="10">
    <location>
        <begin position="5385"/>
        <end position="5398"/>
    </location>
</feature>
<feature type="repeat" description="ANK" evidence="9">
    <location>
        <begin position="641"/>
        <end position="673"/>
    </location>
</feature>
<feature type="compositionally biased region" description="Polar residues" evidence="10">
    <location>
        <begin position="4125"/>
        <end position="4137"/>
    </location>
</feature>
<keyword evidence="6 9" id="KW-0040">ANK repeat</keyword>
<evidence type="ECO:0000256" key="1">
    <source>
        <dbReference type="ARBA" id="ARBA00004245"/>
    </source>
</evidence>
<feature type="compositionally biased region" description="Polar residues" evidence="10">
    <location>
        <begin position="4093"/>
        <end position="4105"/>
    </location>
</feature>
<evidence type="ECO:0000256" key="5">
    <source>
        <dbReference type="ARBA" id="ARBA00022737"/>
    </source>
</evidence>
<feature type="region of interest" description="Disordered" evidence="10">
    <location>
        <begin position="3532"/>
        <end position="3575"/>
    </location>
</feature>
<feature type="region of interest" description="Disordered" evidence="10">
    <location>
        <begin position="5752"/>
        <end position="5834"/>
    </location>
</feature>
<protein>
    <recommendedName>
        <fullName evidence="15">Ankyrin-3</fullName>
    </recommendedName>
</protein>
<dbReference type="EMBL" id="OU963864">
    <property type="protein sequence ID" value="CAH0387603.1"/>
    <property type="molecule type" value="Genomic_DNA"/>
</dbReference>
<dbReference type="Proteomes" id="UP001152759">
    <property type="component" value="Chromosome 3"/>
</dbReference>
<feature type="region of interest" description="Disordered" evidence="10">
    <location>
        <begin position="1587"/>
        <end position="1613"/>
    </location>
</feature>
<feature type="compositionally biased region" description="Basic and acidic residues" evidence="10">
    <location>
        <begin position="6497"/>
        <end position="6507"/>
    </location>
</feature>
<feature type="repeat" description="ANK" evidence="9">
    <location>
        <begin position="84"/>
        <end position="116"/>
    </location>
</feature>
<feature type="region of interest" description="Disordered" evidence="10">
    <location>
        <begin position="1989"/>
        <end position="2019"/>
    </location>
</feature>
<feature type="repeat" description="ANK" evidence="9">
    <location>
        <begin position="707"/>
        <end position="739"/>
    </location>
</feature>
<evidence type="ECO:0000256" key="10">
    <source>
        <dbReference type="SAM" id="MobiDB-lite"/>
    </source>
</evidence>
<dbReference type="SUPFAM" id="SSF48403">
    <property type="entry name" value="Ankyrin repeat"/>
    <property type="match status" value="2"/>
</dbReference>
<dbReference type="GO" id="GO:0016020">
    <property type="term" value="C:membrane"/>
    <property type="evidence" value="ECO:0007669"/>
    <property type="project" value="UniProtKB-SubCell"/>
</dbReference>
<dbReference type="Gene3D" id="2.60.220.30">
    <property type="match status" value="2"/>
</dbReference>
<feature type="compositionally biased region" description="Polar residues" evidence="10">
    <location>
        <begin position="6067"/>
        <end position="6081"/>
    </location>
</feature>
<feature type="region of interest" description="Disordered" evidence="10">
    <location>
        <begin position="5385"/>
        <end position="5451"/>
    </location>
</feature>
<feature type="region of interest" description="Disordered" evidence="10">
    <location>
        <begin position="4820"/>
        <end position="4876"/>
    </location>
</feature>
<feature type="region of interest" description="Disordered" evidence="10">
    <location>
        <begin position="2500"/>
        <end position="2526"/>
    </location>
</feature>
<dbReference type="FunFam" id="1.25.40.20:FF:000095">
    <property type="entry name" value="Ankyrin 2, isoform J"/>
    <property type="match status" value="1"/>
</dbReference>
<feature type="region of interest" description="Disordered" evidence="10">
    <location>
        <begin position="2701"/>
        <end position="2725"/>
    </location>
</feature>
<dbReference type="FunFam" id="1.25.40.20:FF:000003">
    <property type="entry name" value="Ankyrin, isoform B"/>
    <property type="match status" value="1"/>
</dbReference>
<feature type="compositionally biased region" description="Polar residues" evidence="10">
    <location>
        <begin position="4522"/>
        <end position="4547"/>
    </location>
</feature>
<evidence type="ECO:0000256" key="9">
    <source>
        <dbReference type="PROSITE-ProRule" id="PRU00023"/>
    </source>
</evidence>
<dbReference type="Pfam" id="PF12796">
    <property type="entry name" value="Ank_2"/>
    <property type="match status" value="6"/>
</dbReference>
<feature type="compositionally biased region" description="Pro residues" evidence="10">
    <location>
        <begin position="5577"/>
        <end position="5587"/>
    </location>
</feature>
<feature type="compositionally biased region" description="Basic and acidic residues" evidence="10">
    <location>
        <begin position="5887"/>
        <end position="5896"/>
    </location>
</feature>
<feature type="region of interest" description="Disordered" evidence="10">
    <location>
        <begin position="5220"/>
        <end position="5258"/>
    </location>
</feature>
<dbReference type="InterPro" id="IPR000488">
    <property type="entry name" value="Death_dom"/>
</dbReference>
<feature type="repeat" description="ANK" evidence="9">
    <location>
        <begin position="575"/>
        <end position="607"/>
    </location>
</feature>
<evidence type="ECO:0000313" key="13">
    <source>
        <dbReference type="EMBL" id="CAH0387603.1"/>
    </source>
</evidence>
<dbReference type="PROSITE" id="PS50017">
    <property type="entry name" value="DEATH_DOMAIN"/>
    <property type="match status" value="1"/>
</dbReference>
<dbReference type="FunFam" id="1.25.40.20:FF:000001">
    <property type="entry name" value="Ankyrin-2 isoform 2"/>
    <property type="match status" value="1"/>
</dbReference>
<feature type="region of interest" description="Disordered" evidence="10">
    <location>
        <begin position="5980"/>
        <end position="6023"/>
    </location>
</feature>
<dbReference type="GO" id="GO:0005856">
    <property type="term" value="C:cytoskeleton"/>
    <property type="evidence" value="ECO:0007669"/>
    <property type="project" value="UniProtKB-SubCell"/>
</dbReference>
<name>A0A9P0AC17_BEMTA</name>
<feature type="repeat" description="ANK" evidence="9">
    <location>
        <begin position="51"/>
        <end position="83"/>
    </location>
</feature>
<feature type="compositionally biased region" description="Low complexity" evidence="10">
    <location>
        <begin position="5756"/>
        <end position="5774"/>
    </location>
</feature>
<feature type="compositionally biased region" description="Low complexity" evidence="10">
    <location>
        <begin position="5148"/>
        <end position="5171"/>
    </location>
</feature>
<feature type="region of interest" description="Disordered" evidence="10">
    <location>
        <begin position="2557"/>
        <end position="2590"/>
    </location>
</feature>
<feature type="compositionally biased region" description="Basic and acidic residues" evidence="10">
    <location>
        <begin position="4138"/>
        <end position="4157"/>
    </location>
</feature>
<dbReference type="CDD" id="cd08317">
    <property type="entry name" value="Death_ank"/>
    <property type="match status" value="1"/>
</dbReference>
<feature type="compositionally biased region" description="Polar residues" evidence="10">
    <location>
        <begin position="2923"/>
        <end position="2932"/>
    </location>
</feature>
<dbReference type="InterPro" id="IPR011029">
    <property type="entry name" value="DEATH-like_dom_sf"/>
</dbReference>
<keyword evidence="8" id="KW-0206">Cytoskeleton</keyword>
<feature type="repeat" description="ANK" evidence="9">
    <location>
        <begin position="740"/>
        <end position="772"/>
    </location>
</feature>
<evidence type="ECO:0000256" key="2">
    <source>
        <dbReference type="ARBA" id="ARBA00004370"/>
    </source>
</evidence>
<feature type="region of interest" description="Disordered" evidence="10">
    <location>
        <begin position="5923"/>
        <end position="5948"/>
    </location>
</feature>
<feature type="repeat" description="ANK" evidence="9">
    <location>
        <begin position="509"/>
        <end position="541"/>
    </location>
</feature>
<feature type="region of interest" description="Disordered" evidence="10">
    <location>
        <begin position="2773"/>
        <end position="2797"/>
    </location>
</feature>
<evidence type="ECO:0000259" key="11">
    <source>
        <dbReference type="PROSITE" id="PS50017"/>
    </source>
</evidence>
<accession>A0A9P0AC17</accession>
<evidence type="ECO:0000256" key="4">
    <source>
        <dbReference type="ARBA" id="ARBA00022553"/>
    </source>
</evidence>
<keyword evidence="3" id="KW-0963">Cytoplasm</keyword>
<evidence type="ECO:0008006" key="15">
    <source>
        <dbReference type="Google" id="ProtNLM"/>
    </source>
</evidence>
<feature type="region of interest" description="Disordered" evidence="10">
    <location>
        <begin position="3877"/>
        <end position="3928"/>
    </location>
</feature>
<feature type="region of interest" description="Disordered" evidence="10">
    <location>
        <begin position="4952"/>
        <end position="4991"/>
    </location>
</feature>
<feature type="compositionally biased region" description="Basic residues" evidence="10">
    <location>
        <begin position="5055"/>
        <end position="5069"/>
    </location>
</feature>
<dbReference type="FunFam" id="2.60.220.30:FF:000009">
    <property type="entry name" value="Ankyrin 2, isoform G"/>
    <property type="match status" value="1"/>
</dbReference>
<reference evidence="13" key="1">
    <citation type="submission" date="2021-12" db="EMBL/GenBank/DDBJ databases">
        <authorList>
            <person name="King R."/>
        </authorList>
    </citation>
    <scope>NUCLEOTIDE SEQUENCE</scope>
</reference>
<feature type="compositionally biased region" description="Basic and acidic residues" evidence="10">
    <location>
        <begin position="1731"/>
        <end position="1742"/>
    </location>
</feature>
<dbReference type="Pfam" id="PF17809">
    <property type="entry name" value="UPA_2"/>
    <property type="match status" value="1"/>
</dbReference>
<feature type="compositionally biased region" description="Polar residues" evidence="10">
    <location>
        <begin position="4159"/>
        <end position="4197"/>
    </location>
</feature>
<feature type="compositionally biased region" description="Low complexity" evidence="10">
    <location>
        <begin position="4249"/>
        <end position="4267"/>
    </location>
</feature>
<keyword evidence="14" id="KW-1185">Reference proteome</keyword>
<dbReference type="PANTHER" id="PTHR24123:SF141">
    <property type="entry name" value="ANKYRIN 2, ISOFORM U"/>
    <property type="match status" value="1"/>
</dbReference>
<feature type="compositionally biased region" description="Low complexity" evidence="10">
    <location>
        <begin position="5079"/>
        <end position="5092"/>
    </location>
</feature>
<dbReference type="Pfam" id="PF00531">
    <property type="entry name" value="Death"/>
    <property type="match status" value="1"/>
</dbReference>
<feature type="region of interest" description="Disordered" evidence="10">
    <location>
        <begin position="4522"/>
        <end position="4621"/>
    </location>
</feature>
<feature type="compositionally biased region" description="Polar residues" evidence="10">
    <location>
        <begin position="5530"/>
        <end position="5549"/>
    </location>
</feature>
<dbReference type="GO" id="GO:0007165">
    <property type="term" value="P:signal transduction"/>
    <property type="evidence" value="ECO:0007669"/>
    <property type="project" value="InterPro"/>
</dbReference>
<feature type="repeat" description="ANK" evidence="9">
    <location>
        <begin position="443"/>
        <end position="475"/>
    </location>
</feature>
<feature type="region of interest" description="Disordered" evidence="10">
    <location>
        <begin position="1641"/>
        <end position="1742"/>
    </location>
</feature>
<dbReference type="Gene3D" id="2.60.40.2660">
    <property type="match status" value="1"/>
</dbReference>
<feature type="compositionally biased region" description="Acidic residues" evidence="10">
    <location>
        <begin position="3959"/>
        <end position="3974"/>
    </location>
</feature>
<feature type="region of interest" description="Disordered" evidence="10">
    <location>
        <begin position="2905"/>
        <end position="2932"/>
    </location>
</feature>
<feature type="region of interest" description="Disordered" evidence="10">
    <location>
        <begin position="3724"/>
        <end position="3748"/>
    </location>
</feature>
<feature type="compositionally biased region" description="Acidic residues" evidence="10">
    <location>
        <begin position="2787"/>
        <end position="2797"/>
    </location>
</feature>
<feature type="region of interest" description="Disordered" evidence="10">
    <location>
        <begin position="3959"/>
        <end position="3979"/>
    </location>
</feature>